<sequence length="77" mass="9118">MVFFKRHRHLPPNQCLQKLTRYPTLRSDVVVMSVGVNAAYVNMKGREGALADWMMKRFAKNSRLRHKHVPKAMFYQK</sequence>
<organism evidence="1 2">
    <name type="scientific">Gymnopilus junonius</name>
    <name type="common">Spectacular rustgill mushroom</name>
    <name type="synonym">Gymnopilus spectabilis subsp. junonius</name>
    <dbReference type="NCBI Taxonomy" id="109634"/>
    <lineage>
        <taxon>Eukaryota</taxon>
        <taxon>Fungi</taxon>
        <taxon>Dikarya</taxon>
        <taxon>Basidiomycota</taxon>
        <taxon>Agaricomycotina</taxon>
        <taxon>Agaricomycetes</taxon>
        <taxon>Agaricomycetidae</taxon>
        <taxon>Agaricales</taxon>
        <taxon>Agaricineae</taxon>
        <taxon>Hymenogastraceae</taxon>
        <taxon>Gymnopilus</taxon>
    </lineage>
</organism>
<comment type="caution">
    <text evidence="1">The sequence shown here is derived from an EMBL/GenBank/DDBJ whole genome shotgun (WGS) entry which is preliminary data.</text>
</comment>
<name>A0A9P5NRK1_GYMJU</name>
<evidence type="ECO:0000313" key="2">
    <source>
        <dbReference type="Proteomes" id="UP000724874"/>
    </source>
</evidence>
<dbReference type="Proteomes" id="UP000724874">
    <property type="component" value="Unassembled WGS sequence"/>
</dbReference>
<protein>
    <submittedName>
        <fullName evidence="1">Uncharacterized protein</fullName>
    </submittedName>
</protein>
<gene>
    <name evidence="1" type="ORF">CPB84DRAFT_550607</name>
</gene>
<dbReference type="EMBL" id="JADNYJ010000020">
    <property type="protein sequence ID" value="KAF8906072.1"/>
    <property type="molecule type" value="Genomic_DNA"/>
</dbReference>
<dbReference type="AlphaFoldDB" id="A0A9P5NRK1"/>
<keyword evidence="2" id="KW-1185">Reference proteome</keyword>
<evidence type="ECO:0000313" key="1">
    <source>
        <dbReference type="EMBL" id="KAF8906072.1"/>
    </source>
</evidence>
<accession>A0A9P5NRK1</accession>
<proteinExistence type="predicted"/>
<reference evidence="1" key="1">
    <citation type="submission" date="2020-11" db="EMBL/GenBank/DDBJ databases">
        <authorList>
            <consortium name="DOE Joint Genome Institute"/>
            <person name="Ahrendt S."/>
            <person name="Riley R."/>
            <person name="Andreopoulos W."/>
            <person name="LaButti K."/>
            <person name="Pangilinan J."/>
            <person name="Ruiz-duenas F.J."/>
            <person name="Barrasa J.M."/>
            <person name="Sanchez-Garcia M."/>
            <person name="Camarero S."/>
            <person name="Miyauchi S."/>
            <person name="Serrano A."/>
            <person name="Linde D."/>
            <person name="Babiker R."/>
            <person name="Drula E."/>
            <person name="Ayuso-Fernandez I."/>
            <person name="Pacheco R."/>
            <person name="Padilla G."/>
            <person name="Ferreira P."/>
            <person name="Barriuso J."/>
            <person name="Kellner H."/>
            <person name="Castanera R."/>
            <person name="Alfaro M."/>
            <person name="Ramirez L."/>
            <person name="Pisabarro A.G."/>
            <person name="Kuo A."/>
            <person name="Tritt A."/>
            <person name="Lipzen A."/>
            <person name="He G."/>
            <person name="Yan M."/>
            <person name="Ng V."/>
            <person name="Cullen D."/>
            <person name="Martin F."/>
            <person name="Rosso M.-N."/>
            <person name="Henrissat B."/>
            <person name="Hibbett D."/>
            <person name="Martinez A.T."/>
            <person name="Grigoriev I.V."/>
        </authorList>
    </citation>
    <scope>NUCLEOTIDE SEQUENCE</scope>
    <source>
        <strain evidence="1">AH 44721</strain>
    </source>
</reference>
<dbReference type="OrthoDB" id="2916406at2759"/>